<dbReference type="Gene3D" id="3.40.50.720">
    <property type="entry name" value="NAD(P)-binding Rossmann-like Domain"/>
    <property type="match status" value="1"/>
</dbReference>
<dbReference type="PANTHER" id="PTHR10491">
    <property type="entry name" value="DTDP-4-DEHYDRORHAMNOSE REDUCTASE"/>
    <property type="match status" value="1"/>
</dbReference>
<dbReference type="InterPro" id="IPR029903">
    <property type="entry name" value="RmlD-like-bd"/>
</dbReference>
<comment type="pathway">
    <text evidence="2">Carbohydrate biosynthesis; dTDP-L-rhamnose biosynthesis.</text>
</comment>
<dbReference type="UniPathway" id="UPA00124"/>
<evidence type="ECO:0000256" key="2">
    <source>
        <dbReference type="RuleBase" id="RU364082"/>
    </source>
</evidence>
<keyword evidence="2 4" id="KW-0560">Oxidoreductase</keyword>
<dbReference type="GO" id="GO:0008831">
    <property type="term" value="F:dTDP-4-dehydrorhamnose reductase activity"/>
    <property type="evidence" value="ECO:0007669"/>
    <property type="project" value="UniProtKB-EC"/>
</dbReference>
<dbReference type="CDD" id="cd05254">
    <property type="entry name" value="dTDP_HR_like_SDR_e"/>
    <property type="match status" value="1"/>
</dbReference>
<dbReference type="AlphaFoldDB" id="A0A4Z0HKX6"/>
<dbReference type="Proteomes" id="UP000297792">
    <property type="component" value="Unassembled WGS sequence"/>
</dbReference>
<proteinExistence type="inferred from homology"/>
<dbReference type="InterPro" id="IPR036291">
    <property type="entry name" value="NAD(P)-bd_dom_sf"/>
</dbReference>
<comment type="caution">
    <text evidence="4">The sequence shown here is derived from an EMBL/GenBank/DDBJ whole genome shotgun (WGS) entry which is preliminary data.</text>
</comment>
<dbReference type="EC" id="1.1.1.133" evidence="2"/>
<dbReference type="PANTHER" id="PTHR10491:SF4">
    <property type="entry name" value="METHIONINE ADENOSYLTRANSFERASE 2 SUBUNIT BETA"/>
    <property type="match status" value="1"/>
</dbReference>
<dbReference type="NCBIfam" id="TIGR01214">
    <property type="entry name" value="rmlD"/>
    <property type="match status" value="1"/>
</dbReference>
<name>A0A4Z0HKX6_MYCPR</name>
<dbReference type="EMBL" id="RWKA01000012">
    <property type="protein sequence ID" value="TGB39650.1"/>
    <property type="molecule type" value="Genomic_DNA"/>
</dbReference>
<comment type="similarity">
    <text evidence="1 2">Belongs to the dTDP-4-dehydrorhamnose reductase family.</text>
</comment>
<dbReference type="GO" id="GO:0005829">
    <property type="term" value="C:cytosol"/>
    <property type="evidence" value="ECO:0007669"/>
    <property type="project" value="TreeGrafter"/>
</dbReference>
<dbReference type="Gene3D" id="3.90.25.10">
    <property type="entry name" value="UDP-galactose 4-epimerase, domain 1"/>
    <property type="match status" value="1"/>
</dbReference>
<evidence type="ECO:0000256" key="1">
    <source>
        <dbReference type="ARBA" id="ARBA00010944"/>
    </source>
</evidence>
<feature type="domain" description="RmlD-like substrate binding" evidence="3">
    <location>
        <begin position="29"/>
        <end position="306"/>
    </location>
</feature>
<protein>
    <recommendedName>
        <fullName evidence="2">dTDP-4-dehydrorhamnose reductase</fullName>
        <ecNumber evidence="2">1.1.1.133</ecNumber>
    </recommendedName>
</protein>
<evidence type="ECO:0000313" key="5">
    <source>
        <dbReference type="Proteomes" id="UP000297792"/>
    </source>
</evidence>
<dbReference type="GO" id="GO:0019305">
    <property type="term" value="P:dTDP-rhamnose biosynthetic process"/>
    <property type="evidence" value="ECO:0007669"/>
    <property type="project" value="UniProtKB-UniPathway"/>
</dbReference>
<accession>A0A4Z0HKX6</accession>
<organism evidence="4 5">
    <name type="scientific">Mycolicibacterium peregrinum</name>
    <name type="common">Mycobacterium peregrinum</name>
    <dbReference type="NCBI Taxonomy" id="43304"/>
    <lineage>
        <taxon>Bacteria</taxon>
        <taxon>Bacillati</taxon>
        <taxon>Actinomycetota</taxon>
        <taxon>Actinomycetes</taxon>
        <taxon>Mycobacteriales</taxon>
        <taxon>Mycobacteriaceae</taxon>
        <taxon>Mycolicibacterium</taxon>
    </lineage>
</organism>
<keyword evidence="5" id="KW-1185">Reference proteome</keyword>
<gene>
    <name evidence="4" type="primary">rfbD</name>
    <name evidence="4" type="ORF">EJD98_21440</name>
</gene>
<comment type="function">
    <text evidence="2">Catalyzes the reduction of dTDP-6-deoxy-L-lyxo-4-hexulose to yield dTDP-L-rhamnose.</text>
</comment>
<keyword evidence="2" id="KW-0521">NADP</keyword>
<dbReference type="InterPro" id="IPR005913">
    <property type="entry name" value="dTDP_dehydrorham_reduct"/>
</dbReference>
<dbReference type="Pfam" id="PF04321">
    <property type="entry name" value="RmlD_sub_bind"/>
    <property type="match status" value="1"/>
</dbReference>
<dbReference type="SUPFAM" id="SSF51735">
    <property type="entry name" value="NAD(P)-binding Rossmann-fold domains"/>
    <property type="match status" value="1"/>
</dbReference>
<evidence type="ECO:0000313" key="4">
    <source>
        <dbReference type="EMBL" id="TGB39650.1"/>
    </source>
</evidence>
<sequence length="319" mass="33413">MRTCPGYLRPGREPGNADRRARLGRMAQRIVITGAGGMVGRVLADQGRREGRDVLALTSADCDITNSDTVRGFVEPGDVVINCAAYTQVDAAETDQDRAHAINAVGPGNLATACARVGAGLVHISTDYVFGASAQRRTPYEVDDPTGPVNIYGQTKLAGEQAVLSVKPDAYVVRTAWVYRGGDGKDFVATMRRLAAGDGPVDVVADQIGSPTYTGDLVTALLQIADGGVQPGVLHAINTGPASRFDLARATFAAVGADPERVRPVGSDRHPRPAPRPAYTVLSGHRSAEAGLRALPDWREALVTAVGKESPSGPLPSTP</sequence>
<evidence type="ECO:0000259" key="3">
    <source>
        <dbReference type="Pfam" id="PF04321"/>
    </source>
</evidence>
<reference evidence="4 5" key="1">
    <citation type="submission" date="2018-12" db="EMBL/GenBank/DDBJ databases">
        <title>Draft genome sequences of Mycolicibacterium peregrinum isolated from a pig with lymphadenitis and from soil on the same Japanese pig farm.</title>
        <authorList>
            <person name="Komatsu T."/>
            <person name="Ohya K."/>
            <person name="Sawai K."/>
            <person name="Odoi J.O."/>
            <person name="Otsu K."/>
            <person name="Ota A."/>
            <person name="Ito T."/>
            <person name="Kawai M."/>
            <person name="Maruyama F."/>
        </authorList>
    </citation>
    <scope>NUCLEOTIDE SEQUENCE [LARGE SCALE GENOMIC DNA]</scope>
    <source>
        <strain evidence="4 5">138</strain>
    </source>
</reference>